<accession>A0A423IGU3</accession>
<comment type="caution">
    <text evidence="7">The sequence shown here is derived from an EMBL/GenBank/DDBJ whole genome shotgun (WGS) entry which is preliminary data.</text>
</comment>
<sequence length="466" mass="51619">MSWVVRHAQTIKRSCWITVAVLSTLIVVAVVDRYQRQYVMLLDSQQALLAQRSAWGYASLLNDLQTHKLQQSMLMANPPPKGCLSDVFIAGQQRSTATQSADVEGLSQYTLRVPIHQLAPMPKPQAPRIRLKDSGIHMTSRQLLGYTCDGRYAVIQETQTRLEPQPLLPPQALGSAIAEGLIVHVALTQGQGPTLYFDIHFSAGKATYLPATEAAWSTSLPFQVQGEERFFRHYANLHHGLLMRIYSDPLAPHFLSQFLSFNGFGLLLAIGVLACLLLISGLVTHLIDASVVQHQAATRDFLTGLYNRRAAMTRAEMELARATRKPGSVCVLMLDMDHFKQINDTHGHDGGDQVLKFLAQLLTRTVRQQDLVARIGGEEFLILLPDTDLPGAQQMANRLLQALRTSTVEYAGKRIGVTCSLGVCVWNGPGESVQNLLIRADRLLYHAKQQGRDRFASERLPDSALA</sequence>
<dbReference type="RefSeq" id="WP_123432026.1">
    <property type="nucleotide sequence ID" value="NZ_MOBK01000001.1"/>
</dbReference>
<dbReference type="NCBIfam" id="TIGR00254">
    <property type="entry name" value="GGDEF"/>
    <property type="match status" value="1"/>
</dbReference>
<dbReference type="GO" id="GO:0052621">
    <property type="term" value="F:diguanylate cyclase activity"/>
    <property type="evidence" value="ECO:0007669"/>
    <property type="project" value="UniProtKB-EC"/>
</dbReference>
<evidence type="ECO:0000256" key="5">
    <source>
        <dbReference type="SAM" id="Phobius"/>
    </source>
</evidence>
<evidence type="ECO:0000256" key="4">
    <source>
        <dbReference type="ARBA" id="ARBA00034247"/>
    </source>
</evidence>
<evidence type="ECO:0000256" key="3">
    <source>
        <dbReference type="ARBA" id="ARBA00012528"/>
    </source>
</evidence>
<dbReference type="InterPro" id="IPR043128">
    <property type="entry name" value="Rev_trsase/Diguanyl_cyclase"/>
</dbReference>
<evidence type="ECO:0000256" key="1">
    <source>
        <dbReference type="ARBA" id="ARBA00001946"/>
    </source>
</evidence>
<dbReference type="AlphaFoldDB" id="A0A423IGU3"/>
<feature type="domain" description="GGDEF" evidence="6">
    <location>
        <begin position="327"/>
        <end position="460"/>
    </location>
</feature>
<dbReference type="InterPro" id="IPR029787">
    <property type="entry name" value="Nucleotide_cyclase"/>
</dbReference>
<dbReference type="InterPro" id="IPR050469">
    <property type="entry name" value="Diguanylate_Cyclase"/>
</dbReference>
<dbReference type="EMBL" id="MOBK01000001">
    <property type="protein sequence ID" value="RON24650.1"/>
    <property type="molecule type" value="Genomic_DNA"/>
</dbReference>
<feature type="transmembrane region" description="Helical" evidence="5">
    <location>
        <begin position="16"/>
        <end position="34"/>
    </location>
</feature>
<evidence type="ECO:0000256" key="2">
    <source>
        <dbReference type="ARBA" id="ARBA00004533"/>
    </source>
</evidence>
<comment type="cofactor">
    <cofactor evidence="1">
        <name>Mg(2+)</name>
        <dbReference type="ChEBI" id="CHEBI:18420"/>
    </cofactor>
</comment>
<dbReference type="PROSITE" id="PS50887">
    <property type="entry name" value="GGDEF"/>
    <property type="match status" value="1"/>
</dbReference>
<evidence type="ECO:0000313" key="7">
    <source>
        <dbReference type="EMBL" id="RON24650.1"/>
    </source>
</evidence>
<name>A0A423IGU3_9PSED</name>
<dbReference type="GO" id="GO:0043709">
    <property type="term" value="P:cell adhesion involved in single-species biofilm formation"/>
    <property type="evidence" value="ECO:0007669"/>
    <property type="project" value="TreeGrafter"/>
</dbReference>
<comment type="subcellular location">
    <subcellularLocation>
        <location evidence="2">Cell inner membrane</location>
    </subcellularLocation>
</comment>
<comment type="catalytic activity">
    <reaction evidence="4">
        <text>2 GTP = 3',3'-c-di-GMP + 2 diphosphate</text>
        <dbReference type="Rhea" id="RHEA:24898"/>
        <dbReference type="ChEBI" id="CHEBI:33019"/>
        <dbReference type="ChEBI" id="CHEBI:37565"/>
        <dbReference type="ChEBI" id="CHEBI:58805"/>
        <dbReference type="EC" id="2.7.7.65"/>
    </reaction>
</comment>
<protein>
    <recommendedName>
        <fullName evidence="3">diguanylate cyclase</fullName>
        <ecNumber evidence="3">2.7.7.65</ecNumber>
    </recommendedName>
</protein>
<feature type="transmembrane region" description="Helical" evidence="5">
    <location>
        <begin position="264"/>
        <end position="287"/>
    </location>
</feature>
<keyword evidence="5" id="KW-0812">Transmembrane</keyword>
<keyword evidence="5" id="KW-1133">Transmembrane helix</keyword>
<dbReference type="Pfam" id="PF00990">
    <property type="entry name" value="GGDEF"/>
    <property type="match status" value="1"/>
</dbReference>
<dbReference type="SMART" id="SM00267">
    <property type="entry name" value="GGDEF"/>
    <property type="match status" value="1"/>
</dbReference>
<dbReference type="PANTHER" id="PTHR45138:SF9">
    <property type="entry name" value="DIGUANYLATE CYCLASE DGCM-RELATED"/>
    <property type="match status" value="1"/>
</dbReference>
<dbReference type="FunFam" id="3.30.70.270:FF:000001">
    <property type="entry name" value="Diguanylate cyclase domain protein"/>
    <property type="match status" value="1"/>
</dbReference>
<dbReference type="PANTHER" id="PTHR45138">
    <property type="entry name" value="REGULATORY COMPONENTS OF SENSORY TRANSDUCTION SYSTEM"/>
    <property type="match status" value="1"/>
</dbReference>
<dbReference type="GO" id="GO:1902201">
    <property type="term" value="P:negative regulation of bacterial-type flagellum-dependent cell motility"/>
    <property type="evidence" value="ECO:0007669"/>
    <property type="project" value="TreeGrafter"/>
</dbReference>
<evidence type="ECO:0000259" key="6">
    <source>
        <dbReference type="PROSITE" id="PS50887"/>
    </source>
</evidence>
<organism evidence="7 8">
    <name type="scientific">Pseudomonas brassicacearum</name>
    <dbReference type="NCBI Taxonomy" id="930166"/>
    <lineage>
        <taxon>Bacteria</taxon>
        <taxon>Pseudomonadati</taxon>
        <taxon>Pseudomonadota</taxon>
        <taxon>Gammaproteobacteria</taxon>
        <taxon>Pseudomonadales</taxon>
        <taxon>Pseudomonadaceae</taxon>
        <taxon>Pseudomonas</taxon>
    </lineage>
</organism>
<evidence type="ECO:0000313" key="8">
    <source>
        <dbReference type="Proteomes" id="UP000285636"/>
    </source>
</evidence>
<reference evidence="7 8" key="1">
    <citation type="submission" date="2016-10" db="EMBL/GenBank/DDBJ databases">
        <title>Comparative genome analysis of multiple Pseudomonas spp. focuses on biocontrol and plant growth promoting traits.</title>
        <authorList>
            <person name="Tao X.-Y."/>
            <person name="Taylor C.G."/>
        </authorList>
    </citation>
    <scope>NUCLEOTIDE SEQUENCE [LARGE SCALE GENOMIC DNA]</scope>
    <source>
        <strain evidence="7 8">38D7</strain>
    </source>
</reference>
<dbReference type="GO" id="GO:0005886">
    <property type="term" value="C:plasma membrane"/>
    <property type="evidence" value="ECO:0007669"/>
    <property type="project" value="UniProtKB-SubCell"/>
</dbReference>
<dbReference type="Proteomes" id="UP000285636">
    <property type="component" value="Unassembled WGS sequence"/>
</dbReference>
<dbReference type="Gene3D" id="3.30.70.270">
    <property type="match status" value="1"/>
</dbReference>
<gene>
    <name evidence="7" type="ORF">BK660_02980</name>
</gene>
<proteinExistence type="predicted"/>
<dbReference type="InterPro" id="IPR000160">
    <property type="entry name" value="GGDEF_dom"/>
</dbReference>
<dbReference type="EC" id="2.7.7.65" evidence="3"/>
<dbReference type="CDD" id="cd01949">
    <property type="entry name" value="GGDEF"/>
    <property type="match status" value="1"/>
</dbReference>
<keyword evidence="5" id="KW-0472">Membrane</keyword>
<dbReference type="SUPFAM" id="SSF55073">
    <property type="entry name" value="Nucleotide cyclase"/>
    <property type="match status" value="1"/>
</dbReference>